<dbReference type="Gene3D" id="3.40.50.11350">
    <property type="match status" value="1"/>
</dbReference>
<dbReference type="InterPro" id="IPR000504">
    <property type="entry name" value="RRM_dom"/>
</dbReference>
<dbReference type="Proteomes" id="UP001174909">
    <property type="component" value="Unassembled WGS sequence"/>
</dbReference>
<evidence type="ECO:0000256" key="10">
    <source>
        <dbReference type="ARBA" id="ARBA00025803"/>
    </source>
</evidence>
<dbReference type="InterPro" id="IPR045130">
    <property type="entry name" value="OFUT2-like"/>
</dbReference>
<evidence type="ECO:0000313" key="19">
    <source>
        <dbReference type="Proteomes" id="UP001174909"/>
    </source>
</evidence>
<evidence type="ECO:0000256" key="13">
    <source>
        <dbReference type="ARBA" id="ARBA00047273"/>
    </source>
</evidence>
<feature type="domain" description="RRM" evidence="17">
    <location>
        <begin position="108"/>
        <end position="185"/>
    </location>
</feature>
<feature type="region of interest" description="Disordered" evidence="16">
    <location>
        <begin position="85"/>
        <end position="107"/>
    </location>
</feature>
<organism evidence="18 19">
    <name type="scientific">Geodia barretti</name>
    <name type="common">Barrett's horny sponge</name>
    <dbReference type="NCBI Taxonomy" id="519541"/>
    <lineage>
        <taxon>Eukaryota</taxon>
        <taxon>Metazoa</taxon>
        <taxon>Porifera</taxon>
        <taxon>Demospongiae</taxon>
        <taxon>Heteroscleromorpha</taxon>
        <taxon>Tetractinellida</taxon>
        <taxon>Astrophorina</taxon>
        <taxon>Geodiidae</taxon>
        <taxon>Geodia</taxon>
    </lineage>
</organism>
<comment type="caution">
    <text evidence="18">The sequence shown here is derived from an EMBL/GenBank/DDBJ whole genome shotgun (WGS) entry which is preliminary data.</text>
</comment>
<comment type="subcellular location">
    <subcellularLocation>
        <location evidence="1">Endoplasmic reticulum</location>
    </subcellularLocation>
</comment>
<dbReference type="InterPro" id="IPR019378">
    <property type="entry name" value="GDP-Fuc_O-FucTrfase"/>
</dbReference>
<accession>A0AA35XM41</accession>
<keyword evidence="5" id="KW-0677">Repeat</keyword>
<keyword evidence="19" id="KW-1185">Reference proteome</keyword>
<protein>
    <recommendedName>
        <fullName evidence="11">GDP-fucose protein O-fucosyltransferase 2</fullName>
        <ecNumber evidence="3">2.4.1.221</ecNumber>
    </recommendedName>
    <alternativeName>
        <fullName evidence="12">Peptide-O-fucosyltransferase 2</fullName>
    </alternativeName>
</protein>
<dbReference type="CDD" id="cd11298">
    <property type="entry name" value="O-FucT-2"/>
    <property type="match status" value="1"/>
</dbReference>
<keyword evidence="7 15" id="KW-0694">RNA-binding</keyword>
<keyword evidence="8" id="KW-0294">Fucose metabolism</keyword>
<keyword evidence="6" id="KW-0256">Endoplasmic reticulum</keyword>
<dbReference type="EMBL" id="CASHTH010004453">
    <property type="protein sequence ID" value="CAI8057505.1"/>
    <property type="molecule type" value="Genomic_DNA"/>
</dbReference>
<evidence type="ECO:0000256" key="15">
    <source>
        <dbReference type="PROSITE-ProRule" id="PRU00176"/>
    </source>
</evidence>
<dbReference type="PANTHER" id="PTHR13398">
    <property type="entry name" value="GDP-FUCOSE PROTEIN O-FUCOSYLTRANSFERASE 2"/>
    <property type="match status" value="1"/>
</dbReference>
<evidence type="ECO:0000256" key="4">
    <source>
        <dbReference type="ARBA" id="ARBA00022679"/>
    </source>
</evidence>
<dbReference type="GO" id="GO:0006004">
    <property type="term" value="P:fucose metabolic process"/>
    <property type="evidence" value="ECO:0007669"/>
    <property type="project" value="UniProtKB-KW"/>
</dbReference>
<feature type="compositionally biased region" description="Gly residues" evidence="16">
    <location>
        <begin position="197"/>
        <end position="215"/>
    </location>
</feature>
<feature type="compositionally biased region" description="Basic and acidic residues" evidence="16">
    <location>
        <begin position="181"/>
        <end position="195"/>
    </location>
</feature>
<dbReference type="PROSITE" id="PS50102">
    <property type="entry name" value="RRM"/>
    <property type="match status" value="2"/>
</dbReference>
<dbReference type="AlphaFoldDB" id="A0AA35XM41"/>
<evidence type="ECO:0000256" key="12">
    <source>
        <dbReference type="ARBA" id="ARBA00033083"/>
    </source>
</evidence>
<evidence type="ECO:0000256" key="9">
    <source>
        <dbReference type="ARBA" id="ARBA00023277"/>
    </source>
</evidence>
<comment type="catalytic activity">
    <reaction evidence="13">
        <text>L-threonyl-[protein] + GDP-beta-L-fucose = 3-O-(alpha-L-fucosyl)-L-threonyl-[protein] + GDP + H(+)</text>
        <dbReference type="Rhea" id="RHEA:70491"/>
        <dbReference type="Rhea" id="RHEA-COMP:11060"/>
        <dbReference type="Rhea" id="RHEA-COMP:17915"/>
        <dbReference type="ChEBI" id="CHEBI:15378"/>
        <dbReference type="ChEBI" id="CHEBI:30013"/>
        <dbReference type="ChEBI" id="CHEBI:57273"/>
        <dbReference type="ChEBI" id="CHEBI:58189"/>
        <dbReference type="ChEBI" id="CHEBI:189631"/>
        <dbReference type="EC" id="2.4.1.221"/>
    </reaction>
    <physiologicalReaction direction="left-to-right" evidence="13">
        <dbReference type="Rhea" id="RHEA:70492"/>
    </physiologicalReaction>
</comment>
<evidence type="ECO:0000256" key="8">
    <source>
        <dbReference type="ARBA" id="ARBA00023253"/>
    </source>
</evidence>
<dbReference type="Pfam" id="PF10250">
    <property type="entry name" value="O-FucT"/>
    <property type="match status" value="1"/>
</dbReference>
<evidence type="ECO:0000256" key="5">
    <source>
        <dbReference type="ARBA" id="ARBA00022737"/>
    </source>
</evidence>
<feature type="domain" description="RRM" evidence="17">
    <location>
        <begin position="10"/>
        <end position="93"/>
    </location>
</feature>
<proteinExistence type="inferred from homology"/>
<dbReference type="CDD" id="cd12325">
    <property type="entry name" value="RRM1_hnRNPA_hnRNPD_like"/>
    <property type="match status" value="1"/>
</dbReference>
<evidence type="ECO:0000256" key="2">
    <source>
        <dbReference type="ARBA" id="ARBA00004922"/>
    </source>
</evidence>
<comment type="similarity">
    <text evidence="10">Belongs to the glycosyltransferase 68 family.</text>
</comment>
<evidence type="ECO:0000256" key="1">
    <source>
        <dbReference type="ARBA" id="ARBA00004240"/>
    </source>
</evidence>
<dbReference type="Gene3D" id="3.30.70.330">
    <property type="match status" value="2"/>
</dbReference>
<dbReference type="InterPro" id="IPR035979">
    <property type="entry name" value="RBD_domain_sf"/>
</dbReference>
<evidence type="ECO:0000256" key="7">
    <source>
        <dbReference type="ARBA" id="ARBA00022884"/>
    </source>
</evidence>
<evidence type="ECO:0000256" key="14">
    <source>
        <dbReference type="ARBA" id="ARBA00048647"/>
    </source>
</evidence>
<dbReference type="Gene3D" id="3.40.50.11340">
    <property type="match status" value="1"/>
</dbReference>
<evidence type="ECO:0000313" key="18">
    <source>
        <dbReference type="EMBL" id="CAI8057505.1"/>
    </source>
</evidence>
<evidence type="ECO:0000256" key="11">
    <source>
        <dbReference type="ARBA" id="ARBA00026232"/>
    </source>
</evidence>
<evidence type="ECO:0000259" key="17">
    <source>
        <dbReference type="PROSITE" id="PS50102"/>
    </source>
</evidence>
<dbReference type="Pfam" id="PF00076">
    <property type="entry name" value="RRM_1"/>
    <property type="match status" value="2"/>
</dbReference>
<feature type="region of interest" description="Disordered" evidence="16">
    <location>
        <begin position="643"/>
        <end position="688"/>
    </location>
</feature>
<gene>
    <name evidence="18" type="ORF">GBAR_LOCUS31350</name>
</gene>
<dbReference type="GO" id="GO:0005783">
    <property type="term" value="C:endoplasmic reticulum"/>
    <property type="evidence" value="ECO:0007669"/>
    <property type="project" value="UniProtKB-SubCell"/>
</dbReference>
<dbReference type="InterPro" id="IPR012677">
    <property type="entry name" value="Nucleotide-bd_a/b_plait_sf"/>
</dbReference>
<reference evidence="18" key="1">
    <citation type="submission" date="2023-03" db="EMBL/GenBank/DDBJ databases">
        <authorList>
            <person name="Steffen K."/>
            <person name="Cardenas P."/>
        </authorList>
    </citation>
    <scope>NUCLEOTIDE SEQUENCE</scope>
</reference>
<comment type="pathway">
    <text evidence="2">Protein modification; protein glycosylation.</text>
</comment>
<dbReference type="PANTHER" id="PTHR13398:SF0">
    <property type="entry name" value="GDP-FUCOSE PROTEIN O-FUCOSYLTRANSFERASE 2"/>
    <property type="match status" value="1"/>
</dbReference>
<evidence type="ECO:0000256" key="16">
    <source>
        <dbReference type="SAM" id="MobiDB-lite"/>
    </source>
</evidence>
<evidence type="ECO:0000256" key="6">
    <source>
        <dbReference type="ARBA" id="ARBA00022824"/>
    </source>
</evidence>
<keyword evidence="9" id="KW-0119">Carbohydrate metabolism</keyword>
<comment type="catalytic activity">
    <reaction evidence="14">
        <text>L-seryl-[protein] + GDP-beta-L-fucose = 3-O-(alpha-L-fucosyl)-L-seryl-[protein] + GDP + H(+)</text>
        <dbReference type="Rhea" id="RHEA:63644"/>
        <dbReference type="Rhea" id="RHEA-COMP:9863"/>
        <dbReference type="Rhea" id="RHEA-COMP:17914"/>
        <dbReference type="ChEBI" id="CHEBI:15378"/>
        <dbReference type="ChEBI" id="CHEBI:29999"/>
        <dbReference type="ChEBI" id="CHEBI:57273"/>
        <dbReference type="ChEBI" id="CHEBI:58189"/>
        <dbReference type="ChEBI" id="CHEBI:189632"/>
        <dbReference type="EC" id="2.4.1.221"/>
    </reaction>
    <physiologicalReaction direction="left-to-right" evidence="14">
        <dbReference type="Rhea" id="RHEA:63645"/>
    </physiologicalReaction>
</comment>
<feature type="region of interest" description="Disordered" evidence="16">
    <location>
        <begin position="181"/>
        <end position="217"/>
    </location>
</feature>
<keyword evidence="4" id="KW-0808">Transferase</keyword>
<dbReference type="SMART" id="SM00360">
    <property type="entry name" value="RRM"/>
    <property type="match status" value="2"/>
</dbReference>
<dbReference type="GO" id="GO:0046922">
    <property type="term" value="F:peptide-O-fucosyltransferase activity"/>
    <property type="evidence" value="ECO:0007669"/>
    <property type="project" value="UniProtKB-EC"/>
</dbReference>
<dbReference type="FunFam" id="3.30.70.330:FF:000040">
    <property type="entry name" value="Heterogeneous nuclear ribonucleoprotein A2/B1"/>
    <property type="match status" value="1"/>
</dbReference>
<evidence type="ECO:0000256" key="3">
    <source>
        <dbReference type="ARBA" id="ARBA00012196"/>
    </source>
</evidence>
<dbReference type="GO" id="GO:0003723">
    <property type="term" value="F:RNA binding"/>
    <property type="evidence" value="ECO:0007669"/>
    <property type="project" value="UniProtKB-UniRule"/>
</dbReference>
<dbReference type="EC" id="2.4.1.221" evidence="3"/>
<sequence>MGDEDASSRCKVFIGGLNINTTKESLTSYFEQFGEIVDAVVMRDPTTKRSRGFGFVTYGDGKCLEECLKECPHTVDGRQVDAKRAIPRDETSASVTTSSSGPPPMATKKVFLGGLSPDTTEREIEEVLETIGKVAEVIIQREKFTEKPRGFGFALFESPESVDRLCQRRYIKIKDRDVEVKKAISQEEMRKEPSRGRSGGGQGGYRDNSYGGGGRDAYQSSYGRGGGGGGGVYPVAGYDYRGYPAAADYARPDPYYGYPAGYDRNTAAAAAAYPYANSYARSYDMAAYREGFNLRRDVHVRAATLLRLLQEQSVGGTSDWVLVLPPWPRLYHWRSASRDRVTFVPWAKFFDLPSLNLFVPTIEFDQYLQRNGHTIDEVMVLQNFKGEFTVDDFGKIEEQPCLSDQYRYKRVSGGEWKGRMFGVEGLSIKIHRCMSAMGHISLILPYLRQLKGNSMLVENFEILLHERYGDTNYWQSRYSMVYAQHLREAGNRFMSETLDYCPNEGGVGREPAKDGGGIYISIHLRRQDYLYAHKDVVPSLEGAASQLNRLKKELGLETVFLASDCSVDEKQQLQGMVKGLVWYTPSDEEQRNYGDGGVAIIDQWIAAHAQHFLGTAHSTFSFRIQEDRQFLGFSRESTYNVVCGPSDNEHDPHSCKKPSYWKWEGGPPTPLNSGGATPADKNSDHEEL</sequence>
<dbReference type="SUPFAM" id="SSF54928">
    <property type="entry name" value="RNA-binding domain, RBD"/>
    <property type="match status" value="2"/>
</dbReference>
<name>A0AA35XM41_GEOBA</name>